<evidence type="ECO:0000256" key="4">
    <source>
        <dbReference type="SAM" id="Phobius"/>
    </source>
</evidence>
<dbReference type="AlphaFoldDB" id="A0A222G5T0"/>
<dbReference type="PROSITE" id="PS50850">
    <property type="entry name" value="MFS"/>
    <property type="match status" value="1"/>
</dbReference>
<feature type="transmembrane region" description="Helical" evidence="4">
    <location>
        <begin position="290"/>
        <end position="311"/>
    </location>
</feature>
<dbReference type="RefSeq" id="WP_081149560.1">
    <property type="nucleotide sequence ID" value="NZ_CP020465.1"/>
</dbReference>
<dbReference type="InterPro" id="IPR011701">
    <property type="entry name" value="MFS"/>
</dbReference>
<organism evidence="6 7">
    <name type="scientific">Cognaticolwellia beringensis</name>
    <dbReference type="NCBI Taxonomy" id="1967665"/>
    <lineage>
        <taxon>Bacteria</taxon>
        <taxon>Pseudomonadati</taxon>
        <taxon>Pseudomonadota</taxon>
        <taxon>Gammaproteobacteria</taxon>
        <taxon>Alteromonadales</taxon>
        <taxon>Colwelliaceae</taxon>
        <taxon>Cognaticolwellia</taxon>
    </lineage>
</organism>
<dbReference type="SUPFAM" id="SSF103473">
    <property type="entry name" value="MFS general substrate transporter"/>
    <property type="match status" value="1"/>
</dbReference>
<evidence type="ECO:0000259" key="5">
    <source>
        <dbReference type="PROSITE" id="PS50850"/>
    </source>
</evidence>
<gene>
    <name evidence="6" type="ORF">B5D82_04490</name>
</gene>
<dbReference type="PANTHER" id="PTHR23521:SF3">
    <property type="entry name" value="MFS TRANSPORTER"/>
    <property type="match status" value="1"/>
</dbReference>
<dbReference type="InterPro" id="IPR047200">
    <property type="entry name" value="MFS_YcaD-like"/>
</dbReference>
<feature type="transmembrane region" description="Helical" evidence="4">
    <location>
        <begin position="356"/>
        <end position="374"/>
    </location>
</feature>
<feature type="transmembrane region" description="Helical" evidence="4">
    <location>
        <begin position="323"/>
        <end position="344"/>
    </location>
</feature>
<keyword evidence="7" id="KW-1185">Reference proteome</keyword>
<proteinExistence type="predicted"/>
<dbReference type="PROSITE" id="PS51257">
    <property type="entry name" value="PROKAR_LIPOPROTEIN"/>
    <property type="match status" value="1"/>
</dbReference>
<evidence type="ECO:0000313" key="7">
    <source>
        <dbReference type="Proteomes" id="UP000202259"/>
    </source>
</evidence>
<dbReference type="InterPro" id="IPR036259">
    <property type="entry name" value="MFS_trans_sf"/>
</dbReference>
<evidence type="ECO:0000256" key="1">
    <source>
        <dbReference type="ARBA" id="ARBA00022692"/>
    </source>
</evidence>
<feature type="transmembrane region" description="Helical" evidence="4">
    <location>
        <begin position="159"/>
        <end position="180"/>
    </location>
</feature>
<dbReference type="GO" id="GO:0005886">
    <property type="term" value="C:plasma membrane"/>
    <property type="evidence" value="ECO:0007669"/>
    <property type="project" value="TreeGrafter"/>
</dbReference>
<feature type="transmembrane region" description="Helical" evidence="4">
    <location>
        <begin position="131"/>
        <end position="153"/>
    </location>
</feature>
<reference evidence="6 7" key="1">
    <citation type="submission" date="2017-08" db="EMBL/GenBank/DDBJ databases">
        <title>Complete genome of Colwellia sp. NB097-1, a psychrophile bacterium ioslated from Bering Sea.</title>
        <authorList>
            <person name="Chen X."/>
        </authorList>
    </citation>
    <scope>NUCLEOTIDE SEQUENCE [LARGE SCALE GENOMIC DNA]</scope>
    <source>
        <strain evidence="6 7">NB097-1</strain>
    </source>
</reference>
<dbReference type="Pfam" id="PF07690">
    <property type="entry name" value="MFS_1"/>
    <property type="match status" value="1"/>
</dbReference>
<feature type="transmembrane region" description="Helical" evidence="4">
    <location>
        <begin position="73"/>
        <end position="92"/>
    </location>
</feature>
<keyword evidence="1 4" id="KW-0812">Transmembrane</keyword>
<feature type="domain" description="Major facilitator superfamily (MFS) profile" evidence="5">
    <location>
        <begin position="7"/>
        <end position="380"/>
    </location>
</feature>
<feature type="transmembrane region" description="Helical" evidence="4">
    <location>
        <begin position="264"/>
        <end position="284"/>
    </location>
</feature>
<sequence>MHKTFVSLFSLFLSCFILLSGIGLINVLLPVRMNLDGLSTEVIGIVLSLYYVGLLIGALYSTSLIKRAGHIRMFAGCVSLGAVSILLCSLYSDAALWGAMRIVMGFCIACAFTAMESWLSDSSSKETRGQVLAIYNAVVLAGLFGGQFFINVASPQDNMLFVIAGILMCIAVIPVVMSSHPGPVIEEFSSMSLRLLYKRSPLGVVSCLISGMLYSAIFNLLPVFAKEFDITGFQLSLYMGAAIFGAFVLQFPVGFLSDRFDRRTVLFVLLLISASAGIAVTLLAPMGITWAVFLATGITCGIIACTYPLSITEALDKLKQSEIVSAMSSMILAFALGGVLGPYSASLVMDKFGGSALFYFLGLVQLLLACFVVFRMTVRAALPIEEQENFVMQGSVITSAVELDPRTEYHEPQHEPCSEVETTVMVATTDPKLAVELALVIAKVNAQRGIEVAEALAALANINVLDLYQTMSKIIPAHSTELRAALKID</sequence>
<dbReference type="Proteomes" id="UP000202259">
    <property type="component" value="Chromosome"/>
</dbReference>
<dbReference type="EMBL" id="CP020465">
    <property type="protein sequence ID" value="ASP47092.1"/>
    <property type="molecule type" value="Genomic_DNA"/>
</dbReference>
<feature type="transmembrane region" description="Helical" evidence="4">
    <location>
        <begin position="201"/>
        <end position="225"/>
    </location>
</feature>
<feature type="transmembrane region" description="Helical" evidence="4">
    <location>
        <begin position="237"/>
        <end position="257"/>
    </location>
</feature>
<dbReference type="InterPro" id="IPR020846">
    <property type="entry name" value="MFS_dom"/>
</dbReference>
<keyword evidence="2 4" id="KW-1133">Transmembrane helix</keyword>
<dbReference type="GO" id="GO:0022857">
    <property type="term" value="F:transmembrane transporter activity"/>
    <property type="evidence" value="ECO:0007669"/>
    <property type="project" value="InterPro"/>
</dbReference>
<feature type="transmembrane region" description="Helical" evidence="4">
    <location>
        <begin position="42"/>
        <end position="61"/>
    </location>
</feature>
<feature type="transmembrane region" description="Helical" evidence="4">
    <location>
        <begin position="7"/>
        <end position="30"/>
    </location>
</feature>
<accession>A0A222G5T0</accession>
<dbReference type="OrthoDB" id="9810614at2"/>
<dbReference type="CDD" id="cd17477">
    <property type="entry name" value="MFS_YcaD_like"/>
    <property type="match status" value="1"/>
</dbReference>
<dbReference type="Gene3D" id="1.20.1250.20">
    <property type="entry name" value="MFS general substrate transporter like domains"/>
    <property type="match status" value="2"/>
</dbReference>
<keyword evidence="3 4" id="KW-0472">Membrane</keyword>
<protein>
    <recommendedName>
        <fullName evidence="5">Major facilitator superfamily (MFS) profile domain-containing protein</fullName>
    </recommendedName>
</protein>
<evidence type="ECO:0000256" key="3">
    <source>
        <dbReference type="ARBA" id="ARBA00023136"/>
    </source>
</evidence>
<evidence type="ECO:0000256" key="2">
    <source>
        <dbReference type="ARBA" id="ARBA00022989"/>
    </source>
</evidence>
<dbReference type="KEGG" id="cber:B5D82_04490"/>
<feature type="transmembrane region" description="Helical" evidence="4">
    <location>
        <begin position="98"/>
        <end position="119"/>
    </location>
</feature>
<evidence type="ECO:0000313" key="6">
    <source>
        <dbReference type="EMBL" id="ASP47092.1"/>
    </source>
</evidence>
<name>A0A222G5T0_9GAMM</name>
<dbReference type="PANTHER" id="PTHR23521">
    <property type="entry name" value="TRANSPORTER MFS SUPERFAMILY"/>
    <property type="match status" value="1"/>
</dbReference>